<comment type="caution">
    <text evidence="2">The sequence shown here is derived from an EMBL/GenBank/DDBJ whole genome shotgun (WGS) entry which is preliminary data.</text>
</comment>
<dbReference type="EMBL" id="ASXS01000026">
    <property type="protein sequence ID" value="EPP19881.1"/>
    <property type="molecule type" value="Genomic_DNA"/>
</dbReference>
<organism evidence="2 3">
    <name type="scientific">Vibrio fluvialis PG41</name>
    <dbReference type="NCBI Taxonomy" id="1336752"/>
    <lineage>
        <taxon>Bacteria</taxon>
        <taxon>Pseudomonadati</taxon>
        <taxon>Pseudomonadota</taxon>
        <taxon>Gammaproteobacteria</taxon>
        <taxon>Vibrionales</taxon>
        <taxon>Vibrionaceae</taxon>
        <taxon>Vibrio</taxon>
    </lineage>
</organism>
<dbReference type="Proteomes" id="UP000014854">
    <property type="component" value="Unassembled WGS sequence"/>
</dbReference>
<proteinExistence type="predicted"/>
<feature type="transmembrane region" description="Helical" evidence="1">
    <location>
        <begin position="12"/>
        <end position="35"/>
    </location>
</feature>
<keyword evidence="1" id="KW-1133">Transmembrane helix</keyword>
<reference evidence="2 3" key="1">
    <citation type="journal article" date="2013" name="Gut Pathog.">
        <title>Evidence of a new metabolic capacity in an emerging diarrheal pathogen: lessons from the draft genomes of Vibrio fluvialis strains PG41 and I21563.</title>
        <authorList>
            <person name="Khatri I."/>
            <person name="Mahajan S."/>
            <person name="Dureja C."/>
            <person name="Subramanian S."/>
            <person name="Raychaudhuri S."/>
        </authorList>
    </citation>
    <scope>NUCLEOTIDE SEQUENCE [LARGE SCALE GENOMIC DNA]</scope>
    <source>
        <strain evidence="2 3">PG41</strain>
    </source>
</reference>
<keyword evidence="1" id="KW-0472">Membrane</keyword>
<protein>
    <submittedName>
        <fullName evidence="2">Uncharacterized protein</fullName>
    </submittedName>
</protein>
<sequence>MKAKFAQRSQRVVAEIGAAVVVAWFIIVFSIDLFITSSVCC</sequence>
<keyword evidence="1" id="KW-0812">Transmembrane</keyword>
<name>S7J7Q5_VIBFL</name>
<accession>S7J7Q5</accession>
<gene>
    <name evidence="2" type="ORF">L910_2628</name>
</gene>
<evidence type="ECO:0000313" key="2">
    <source>
        <dbReference type="EMBL" id="EPP19881.1"/>
    </source>
</evidence>
<dbReference type="AlphaFoldDB" id="S7J7Q5"/>
<evidence type="ECO:0000313" key="3">
    <source>
        <dbReference type="Proteomes" id="UP000014854"/>
    </source>
</evidence>
<evidence type="ECO:0000256" key="1">
    <source>
        <dbReference type="SAM" id="Phobius"/>
    </source>
</evidence>
<dbReference type="PATRIC" id="fig|1336752.4.peg.4302"/>